<feature type="domain" description="MDMPI C-terminal" evidence="1">
    <location>
        <begin position="168"/>
        <end position="260"/>
    </location>
</feature>
<dbReference type="Gene3D" id="1.20.120.450">
    <property type="entry name" value="dinb family like domain"/>
    <property type="match status" value="1"/>
</dbReference>
<name>A0A652YIR9_NOCGL</name>
<evidence type="ECO:0000259" key="1">
    <source>
        <dbReference type="Pfam" id="PF07398"/>
    </source>
</evidence>
<dbReference type="InterPro" id="IPR010872">
    <property type="entry name" value="MDMPI_C-term_domain"/>
</dbReference>
<dbReference type="GO" id="GO:0046872">
    <property type="term" value="F:metal ion binding"/>
    <property type="evidence" value="ECO:0007669"/>
    <property type="project" value="InterPro"/>
</dbReference>
<reference evidence="3" key="1">
    <citation type="submission" date="2019-07" db="EMBL/GenBank/DDBJ databases">
        <title>Genomic Encyclopedia of Type Strains, Phase IV (KMG-IV): sequencing the most valuable type-strain genomes for metagenomic binning, comparative biology and taxonomic classification.</title>
        <authorList>
            <person name="Goeker M."/>
        </authorList>
    </citation>
    <scope>NUCLEOTIDE SEQUENCE</scope>
    <source>
        <strain evidence="3">DSM 44596</strain>
    </source>
</reference>
<comment type="caution">
    <text evidence="3">The sequence shown here is derived from an EMBL/GenBank/DDBJ whole genome shotgun (WGS) entry which is preliminary data.</text>
</comment>
<dbReference type="Pfam" id="PF07398">
    <property type="entry name" value="MDMPI_C"/>
    <property type="match status" value="1"/>
</dbReference>
<evidence type="ECO:0000259" key="2">
    <source>
        <dbReference type="Pfam" id="PF11716"/>
    </source>
</evidence>
<gene>
    <name evidence="3" type="ORF">FNL38_10985</name>
</gene>
<dbReference type="InterPro" id="IPR017517">
    <property type="entry name" value="Maleyloyr_isom"/>
</dbReference>
<proteinExistence type="predicted"/>
<sequence length="272" mass="29664">MSDWPQESVTDLLIEQWQVIDSLLSALDGDGWFSPTNLPGWTVHDITAHLIGTESLLSGIEPPTTDVNVHALPHVHNEIGAFNERWVEGLRRVPSPQLLEQYREITSARTATLRALSESDWNAESSTPVGPAPYGRFMRIRLFDCWLHELDIRDAVSAPGDEGGPRAELAFKEISSSLGFVVGKRGKAPDGSSITFDLGGPLARELHIAVDGRAALVPTLDGPPTVTVRMNSPLFTRLACGRVRAADHLDEIAIIGDHALGKRILDNLAFTI</sequence>
<organism evidence="3">
    <name type="scientific">Nocardia globerula</name>
    <dbReference type="NCBI Taxonomy" id="1818"/>
    <lineage>
        <taxon>Bacteria</taxon>
        <taxon>Bacillati</taxon>
        <taxon>Actinomycetota</taxon>
        <taxon>Actinomycetes</taxon>
        <taxon>Mycobacteriales</taxon>
        <taxon>Nocardiaceae</taxon>
        <taxon>Nocardia</taxon>
    </lineage>
</organism>
<dbReference type="InterPro" id="IPR024344">
    <property type="entry name" value="MDMPI_metal-binding"/>
</dbReference>
<dbReference type="InterPro" id="IPR034660">
    <property type="entry name" value="DinB/YfiT-like"/>
</dbReference>
<dbReference type="SUPFAM" id="SSF109854">
    <property type="entry name" value="DinB/YfiT-like putative metalloenzymes"/>
    <property type="match status" value="1"/>
</dbReference>
<dbReference type="NCBIfam" id="TIGR03083">
    <property type="entry name" value="maleylpyruvate isomerase family mycothiol-dependent enzyme"/>
    <property type="match status" value="1"/>
</dbReference>
<feature type="domain" description="Mycothiol-dependent maleylpyruvate isomerase metal-binding" evidence="2">
    <location>
        <begin position="15"/>
        <end position="153"/>
    </location>
</feature>
<dbReference type="EMBL" id="VNIQ01000009">
    <property type="protein sequence ID" value="TYQ01072.1"/>
    <property type="molecule type" value="Genomic_DNA"/>
</dbReference>
<evidence type="ECO:0000313" key="3">
    <source>
        <dbReference type="EMBL" id="TYQ01072.1"/>
    </source>
</evidence>
<protein>
    <submittedName>
        <fullName evidence="3">Uncharacterized protein (TIGR03083 family)</fullName>
    </submittedName>
</protein>
<dbReference type="AlphaFoldDB" id="A0A652YIR9"/>
<dbReference type="Pfam" id="PF11716">
    <property type="entry name" value="MDMPI_N"/>
    <property type="match status" value="1"/>
</dbReference>
<accession>A0A652YIR9</accession>